<accession>A0A174V6V9</accession>
<dbReference type="AlphaFoldDB" id="A0A174V6V9"/>
<gene>
    <name evidence="1" type="ORF">ERS852480_05374</name>
    <name evidence="2" type="ORF">NCTC11224_05346</name>
</gene>
<dbReference type="Proteomes" id="UP000095512">
    <property type="component" value="Unassembled WGS sequence"/>
</dbReference>
<dbReference type="EMBL" id="UAVW01000020">
    <property type="protein sequence ID" value="SQB16241.1"/>
    <property type="molecule type" value="Genomic_DNA"/>
</dbReference>
<evidence type="ECO:0000313" key="3">
    <source>
        <dbReference type="Proteomes" id="UP000095512"/>
    </source>
</evidence>
<protein>
    <submittedName>
        <fullName evidence="1">Uncharacterized protein</fullName>
    </submittedName>
</protein>
<dbReference type="RefSeq" id="WP_057573269.1">
    <property type="nucleotide sequence ID" value="NZ_CARCJL010000002.1"/>
</dbReference>
<evidence type="ECO:0000313" key="4">
    <source>
        <dbReference type="Proteomes" id="UP000251853"/>
    </source>
</evidence>
<proteinExistence type="predicted"/>
<name>A0A174V6V9_9FIRM</name>
<reference evidence="1 3" key="1">
    <citation type="submission" date="2015-09" db="EMBL/GenBank/DDBJ databases">
        <authorList>
            <consortium name="Pathogen Informatics"/>
        </authorList>
    </citation>
    <scope>NUCLEOTIDE SEQUENCE [LARGE SCALE GENOMIC DNA]</scope>
    <source>
        <strain evidence="1 3">2789STDY5834865</strain>
    </source>
</reference>
<dbReference type="Proteomes" id="UP000251853">
    <property type="component" value="Unassembled WGS sequence"/>
</dbReference>
<organism evidence="1 3">
    <name type="scientific">Enterocloster clostridioformis</name>
    <dbReference type="NCBI Taxonomy" id="1531"/>
    <lineage>
        <taxon>Bacteria</taxon>
        <taxon>Bacillati</taxon>
        <taxon>Bacillota</taxon>
        <taxon>Clostridia</taxon>
        <taxon>Lachnospirales</taxon>
        <taxon>Lachnospiraceae</taxon>
        <taxon>Enterocloster</taxon>
    </lineage>
</organism>
<reference evidence="2 4" key="2">
    <citation type="submission" date="2018-06" db="EMBL/GenBank/DDBJ databases">
        <authorList>
            <consortium name="Pathogen Informatics"/>
            <person name="Doyle S."/>
        </authorList>
    </citation>
    <scope>NUCLEOTIDE SEQUENCE [LARGE SCALE GENOMIC DNA]</scope>
    <source>
        <strain evidence="2 4">NCTC11224</strain>
    </source>
</reference>
<evidence type="ECO:0000313" key="1">
    <source>
        <dbReference type="EMBL" id="CUQ30272.1"/>
    </source>
</evidence>
<keyword evidence="4" id="KW-1185">Reference proteome</keyword>
<evidence type="ECO:0000313" key="2">
    <source>
        <dbReference type="EMBL" id="SQB16241.1"/>
    </source>
</evidence>
<sequence length="61" mass="6928">MATSSITDNIVIRDPQQVEAFADAVEKASQNPLGRRTTSVRMVRDKGEFIQLMEKRRQLHG</sequence>
<dbReference type="EMBL" id="CZAB01000175">
    <property type="protein sequence ID" value="CUQ30272.1"/>
    <property type="molecule type" value="Genomic_DNA"/>
</dbReference>